<name>A0A0A9YQQ6_LYGHE</name>
<feature type="transmembrane region" description="Helical" evidence="1">
    <location>
        <begin position="66"/>
        <end position="92"/>
    </location>
</feature>
<dbReference type="AlphaFoldDB" id="A0A0A9YQQ6"/>
<dbReference type="GO" id="GO:0005739">
    <property type="term" value="C:mitochondrion"/>
    <property type="evidence" value="ECO:0007669"/>
    <property type="project" value="TreeGrafter"/>
</dbReference>
<reference evidence="2" key="1">
    <citation type="journal article" date="2014" name="PLoS ONE">
        <title>Transcriptome-Based Identification of ABC Transporters in the Western Tarnished Plant Bug Lygus hesperus.</title>
        <authorList>
            <person name="Hull J.J."/>
            <person name="Chaney K."/>
            <person name="Geib S.M."/>
            <person name="Fabrick J.A."/>
            <person name="Brent C.S."/>
            <person name="Walsh D."/>
            <person name="Lavine L.C."/>
        </authorList>
    </citation>
    <scope>NUCLEOTIDE SEQUENCE</scope>
</reference>
<reference evidence="2" key="2">
    <citation type="submission" date="2014-07" db="EMBL/GenBank/DDBJ databases">
        <authorList>
            <person name="Hull J."/>
        </authorList>
    </citation>
    <scope>NUCLEOTIDE SEQUENCE</scope>
</reference>
<keyword evidence="1" id="KW-1133">Transmembrane helix</keyword>
<evidence type="ECO:0000256" key="1">
    <source>
        <dbReference type="SAM" id="Phobius"/>
    </source>
</evidence>
<dbReference type="PANTHER" id="PTHR21706:SF13">
    <property type="entry name" value="TRANSMEMBRANE PROTEIN 65"/>
    <property type="match status" value="1"/>
</dbReference>
<gene>
    <name evidence="2" type="primary">Tmem65</name>
    <name evidence="2" type="ORF">CM83_6591</name>
    <name evidence="3" type="ORF">g.990</name>
</gene>
<dbReference type="PANTHER" id="PTHR21706">
    <property type="entry name" value="TRANSMEMBRANE PROTEIN 65"/>
    <property type="match status" value="1"/>
</dbReference>
<accession>A0A0A9YQQ6</accession>
<dbReference type="EMBL" id="GDHC01016175">
    <property type="protein sequence ID" value="JAQ02454.1"/>
    <property type="molecule type" value="Transcribed_RNA"/>
</dbReference>
<reference evidence="3" key="3">
    <citation type="journal article" date="2016" name="Gigascience">
        <title>De novo construction of an expanded transcriptome assembly for the western tarnished plant bug, Lygus hesperus.</title>
        <authorList>
            <person name="Tassone E.E."/>
            <person name="Geib S.M."/>
            <person name="Hall B."/>
            <person name="Fabrick J.A."/>
            <person name="Brent C.S."/>
            <person name="Hull J.J."/>
        </authorList>
    </citation>
    <scope>NUCLEOTIDE SEQUENCE</scope>
</reference>
<dbReference type="Pfam" id="PF10507">
    <property type="entry name" value="TMEM65"/>
    <property type="match status" value="1"/>
</dbReference>
<dbReference type="InterPro" id="IPR019537">
    <property type="entry name" value="TMEM65"/>
</dbReference>
<feature type="transmembrane region" description="Helical" evidence="1">
    <location>
        <begin position="20"/>
        <end position="42"/>
    </location>
</feature>
<evidence type="ECO:0000313" key="2">
    <source>
        <dbReference type="EMBL" id="JAG31855.1"/>
    </source>
</evidence>
<dbReference type="EMBL" id="GBHO01011749">
    <property type="protein sequence ID" value="JAG31855.1"/>
    <property type="molecule type" value="Transcribed_RNA"/>
</dbReference>
<proteinExistence type="predicted"/>
<keyword evidence="1 2" id="KW-0812">Transmembrane</keyword>
<protein>
    <submittedName>
        <fullName evidence="2">Transmembrane protein 65</fullName>
    </submittedName>
</protein>
<evidence type="ECO:0000313" key="3">
    <source>
        <dbReference type="EMBL" id="JAQ02454.1"/>
    </source>
</evidence>
<sequence length="107" mass="11585">MLLAGDAIDSSVGFYLNCSVLASAAMGNVCSGLFGMQVHGLIDRAVQKLFRRLPTLTEAQLKNRRVFIAGQLGGTLGIMLGLILGMFPLLFIDANTNEKSNYAMFQR</sequence>
<keyword evidence="1" id="KW-0472">Membrane</keyword>
<organism evidence="2">
    <name type="scientific">Lygus hesperus</name>
    <name type="common">Western plant bug</name>
    <dbReference type="NCBI Taxonomy" id="30085"/>
    <lineage>
        <taxon>Eukaryota</taxon>
        <taxon>Metazoa</taxon>
        <taxon>Ecdysozoa</taxon>
        <taxon>Arthropoda</taxon>
        <taxon>Hexapoda</taxon>
        <taxon>Insecta</taxon>
        <taxon>Pterygota</taxon>
        <taxon>Neoptera</taxon>
        <taxon>Paraneoptera</taxon>
        <taxon>Hemiptera</taxon>
        <taxon>Heteroptera</taxon>
        <taxon>Panheteroptera</taxon>
        <taxon>Cimicomorpha</taxon>
        <taxon>Miridae</taxon>
        <taxon>Mirini</taxon>
        <taxon>Lygus</taxon>
    </lineage>
</organism>